<dbReference type="SUPFAM" id="SSF56436">
    <property type="entry name" value="C-type lectin-like"/>
    <property type="match status" value="1"/>
</dbReference>
<feature type="chain" id="PRO_5018568176" description="C-type lectin domain-containing protein" evidence="2">
    <location>
        <begin position="19"/>
        <end position="128"/>
    </location>
</feature>
<feature type="domain" description="C-type lectin" evidence="3">
    <location>
        <begin position="37"/>
        <end position="128"/>
    </location>
</feature>
<dbReference type="InterPro" id="IPR001304">
    <property type="entry name" value="C-type_lectin-like"/>
</dbReference>
<keyword evidence="5" id="KW-1185">Reference proteome</keyword>
<organism evidence="4 5">
    <name type="scientific">Mola mola</name>
    <name type="common">Ocean sunfish</name>
    <name type="synonym">Tetraodon mola</name>
    <dbReference type="NCBI Taxonomy" id="94237"/>
    <lineage>
        <taxon>Eukaryota</taxon>
        <taxon>Metazoa</taxon>
        <taxon>Chordata</taxon>
        <taxon>Craniata</taxon>
        <taxon>Vertebrata</taxon>
        <taxon>Euteleostomi</taxon>
        <taxon>Actinopterygii</taxon>
        <taxon>Neopterygii</taxon>
        <taxon>Teleostei</taxon>
        <taxon>Neoteleostei</taxon>
        <taxon>Acanthomorphata</taxon>
        <taxon>Eupercaria</taxon>
        <taxon>Tetraodontiformes</taxon>
        <taxon>Molidae</taxon>
        <taxon>Mola</taxon>
    </lineage>
</organism>
<dbReference type="Proteomes" id="UP000261620">
    <property type="component" value="Unplaced"/>
</dbReference>
<dbReference type="GO" id="GO:0005886">
    <property type="term" value="C:plasma membrane"/>
    <property type="evidence" value="ECO:0007669"/>
    <property type="project" value="UniProtKB-SubCell"/>
</dbReference>
<dbReference type="InterPro" id="IPR016187">
    <property type="entry name" value="CTDL_fold"/>
</dbReference>
<dbReference type="InterPro" id="IPR016186">
    <property type="entry name" value="C-type_lectin-like/link_sf"/>
</dbReference>
<sequence>MGFILLRVSLMLFKRGHLLTRSSPTEGFCKDGGCRSFNNSFYFISSTRKSWNDSRQDCIDRGADLVTVNSLDEQVFLNSLKKMFWIGLTDREKEGTWKWVDGSVLNSTGTTCRDWVSFLCILSVVLCV</sequence>
<evidence type="ECO:0000313" key="5">
    <source>
        <dbReference type="Proteomes" id="UP000261620"/>
    </source>
</evidence>
<name>A0A3Q3W379_MOLML</name>
<reference evidence="4" key="1">
    <citation type="submission" date="2025-08" db="UniProtKB">
        <authorList>
            <consortium name="Ensembl"/>
        </authorList>
    </citation>
    <scope>IDENTIFICATION</scope>
</reference>
<dbReference type="Ensembl" id="ENSMMOT00000008682.1">
    <property type="protein sequence ID" value="ENSMMOP00000008528.1"/>
    <property type="gene ID" value="ENSMMOG00000006590.1"/>
</dbReference>
<evidence type="ECO:0000256" key="2">
    <source>
        <dbReference type="SAM" id="SignalP"/>
    </source>
</evidence>
<evidence type="ECO:0000259" key="3">
    <source>
        <dbReference type="PROSITE" id="PS50041"/>
    </source>
</evidence>
<accession>A0A3Q3W379</accession>
<protein>
    <recommendedName>
        <fullName evidence="3">C-type lectin domain-containing protein</fullName>
    </recommendedName>
</protein>
<evidence type="ECO:0000256" key="1">
    <source>
        <dbReference type="ARBA" id="ARBA00004401"/>
    </source>
</evidence>
<evidence type="ECO:0000313" key="4">
    <source>
        <dbReference type="Ensembl" id="ENSMMOP00000008528.1"/>
    </source>
</evidence>
<dbReference type="AlphaFoldDB" id="A0A3Q3W379"/>
<dbReference type="PANTHER" id="PTHR45710:SF8">
    <property type="entry name" value="RERATING FAMILY MEMBER 4"/>
    <property type="match status" value="1"/>
</dbReference>
<dbReference type="PROSITE" id="PS50041">
    <property type="entry name" value="C_TYPE_LECTIN_2"/>
    <property type="match status" value="1"/>
</dbReference>
<keyword evidence="2" id="KW-0732">Signal</keyword>
<dbReference type="Pfam" id="PF00059">
    <property type="entry name" value="Lectin_C"/>
    <property type="match status" value="1"/>
</dbReference>
<proteinExistence type="predicted"/>
<dbReference type="PANTHER" id="PTHR45710">
    <property type="entry name" value="C-TYPE LECTIN DOMAIN-CONTAINING PROTEIN 180"/>
    <property type="match status" value="1"/>
</dbReference>
<dbReference type="Gene3D" id="3.10.100.10">
    <property type="entry name" value="Mannose-Binding Protein A, subunit A"/>
    <property type="match status" value="1"/>
</dbReference>
<dbReference type="STRING" id="94237.ENSMMOP00000008528"/>
<dbReference type="SMART" id="SM00034">
    <property type="entry name" value="CLECT"/>
    <property type="match status" value="1"/>
</dbReference>
<feature type="signal peptide" evidence="2">
    <location>
        <begin position="1"/>
        <end position="18"/>
    </location>
</feature>
<comment type="subcellular location">
    <subcellularLocation>
        <location evidence="1">Cell membrane</location>
        <topology evidence="1">Single-pass type II membrane protein</topology>
    </subcellularLocation>
</comment>
<dbReference type="InterPro" id="IPR050828">
    <property type="entry name" value="C-type_lectin/matrix_domain"/>
</dbReference>
<reference evidence="4" key="2">
    <citation type="submission" date="2025-09" db="UniProtKB">
        <authorList>
            <consortium name="Ensembl"/>
        </authorList>
    </citation>
    <scope>IDENTIFICATION</scope>
</reference>